<dbReference type="CDD" id="cd03801">
    <property type="entry name" value="GT4_PimA-like"/>
    <property type="match status" value="1"/>
</dbReference>
<dbReference type="GO" id="GO:1901135">
    <property type="term" value="P:carbohydrate derivative metabolic process"/>
    <property type="evidence" value="ECO:0007669"/>
    <property type="project" value="UniProtKB-ARBA"/>
</dbReference>
<gene>
    <name evidence="6" type="ORF">CRENPOLYSF1_550032</name>
</gene>
<evidence type="ECO:0000256" key="3">
    <source>
        <dbReference type="ARBA" id="ARBA00022679"/>
    </source>
</evidence>
<sequence length="354" mass="37910">MNLMIGTDPAGKGGIASVITVFMASGFLQQYAVRYLCSHAESGLLKKLVLFVRTGAELIKYCIFSRPCIVHVHAASHASFIRKALLLAVARSFGCKTIFHLHGGGFKRYVTEESGAVMQAFVRATLERSSQVIALSDQWAGFLCQFAPKAKVMVLANSVVLTDLCDGSNEQDGRILFLGRIDAQKGIFELLAAIALLKPTYPAIKLIIAGEGDFASVQYNAQALGIAACVECLGWIDNEQKAQELQKACIFTLPSHAEGLPMSMLEAMSAGKAIVVSNVGGIPSVVHHQISGLLVQPGQVAELAAALGQLLGDKALRTQFAKNARQLIEDHYSSCSVLDRLALLYDDLSGITSV</sequence>
<dbReference type="Pfam" id="PF00534">
    <property type="entry name" value="Glycos_transf_1"/>
    <property type="match status" value="1"/>
</dbReference>
<feature type="domain" description="Glycosyl transferase family 1" evidence="4">
    <location>
        <begin position="168"/>
        <end position="326"/>
    </location>
</feature>
<accession>A0A1R4HEB8</accession>
<name>A0A1R4HEB8_9GAMM</name>
<dbReference type="Gene3D" id="3.40.50.2000">
    <property type="entry name" value="Glycogen Phosphorylase B"/>
    <property type="match status" value="2"/>
</dbReference>
<feature type="domain" description="Glycosyltransferase subfamily 4-like N-terminal" evidence="5">
    <location>
        <begin position="51"/>
        <end position="159"/>
    </location>
</feature>
<dbReference type="InterPro" id="IPR001296">
    <property type="entry name" value="Glyco_trans_1"/>
</dbReference>
<comment type="similarity">
    <text evidence="1">Belongs to the glycosyltransferase group 1 family. Glycosyltransferase 4 subfamily.</text>
</comment>
<evidence type="ECO:0000313" key="6">
    <source>
        <dbReference type="EMBL" id="SJM94559.1"/>
    </source>
</evidence>
<organism evidence="6 7">
    <name type="scientific">Crenothrix polyspora</name>
    <dbReference type="NCBI Taxonomy" id="360316"/>
    <lineage>
        <taxon>Bacteria</taxon>
        <taxon>Pseudomonadati</taxon>
        <taxon>Pseudomonadota</taxon>
        <taxon>Gammaproteobacteria</taxon>
        <taxon>Methylococcales</taxon>
        <taxon>Crenotrichaceae</taxon>
        <taxon>Crenothrix</taxon>
    </lineage>
</organism>
<keyword evidence="3 6" id="KW-0808">Transferase</keyword>
<evidence type="ECO:0000256" key="2">
    <source>
        <dbReference type="ARBA" id="ARBA00022676"/>
    </source>
</evidence>
<dbReference type="InterPro" id="IPR028098">
    <property type="entry name" value="Glyco_trans_4-like_N"/>
</dbReference>
<dbReference type="Pfam" id="PF13439">
    <property type="entry name" value="Glyco_transf_4"/>
    <property type="match status" value="1"/>
</dbReference>
<evidence type="ECO:0000256" key="1">
    <source>
        <dbReference type="ARBA" id="ARBA00009481"/>
    </source>
</evidence>
<dbReference type="OrthoDB" id="258796at2"/>
<reference evidence="7" key="1">
    <citation type="submission" date="2017-02" db="EMBL/GenBank/DDBJ databases">
        <authorList>
            <person name="Daims H."/>
        </authorList>
    </citation>
    <scope>NUCLEOTIDE SEQUENCE [LARGE SCALE GENOMIC DNA]</scope>
</reference>
<dbReference type="SUPFAM" id="SSF53756">
    <property type="entry name" value="UDP-Glycosyltransferase/glycogen phosphorylase"/>
    <property type="match status" value="1"/>
</dbReference>
<evidence type="ECO:0000313" key="7">
    <source>
        <dbReference type="Proteomes" id="UP000195667"/>
    </source>
</evidence>
<dbReference type="AlphaFoldDB" id="A0A1R4HEB8"/>
<evidence type="ECO:0000259" key="4">
    <source>
        <dbReference type="Pfam" id="PF00534"/>
    </source>
</evidence>
<protein>
    <submittedName>
        <fullName evidence="6">Glycosyl transferase, group 1</fullName>
    </submittedName>
</protein>
<proteinExistence type="inferred from homology"/>
<dbReference type="PANTHER" id="PTHR12526:SF640">
    <property type="entry name" value="COLANIC ACID BIOSYNTHESIS GLYCOSYLTRANSFERASE WCAL-RELATED"/>
    <property type="match status" value="1"/>
</dbReference>
<evidence type="ECO:0000259" key="5">
    <source>
        <dbReference type="Pfam" id="PF13439"/>
    </source>
</evidence>
<dbReference type="Proteomes" id="UP000195667">
    <property type="component" value="Unassembled WGS sequence"/>
</dbReference>
<dbReference type="EMBL" id="FUKI01000132">
    <property type="protein sequence ID" value="SJM94559.1"/>
    <property type="molecule type" value="Genomic_DNA"/>
</dbReference>
<dbReference type="GO" id="GO:0016757">
    <property type="term" value="F:glycosyltransferase activity"/>
    <property type="evidence" value="ECO:0007669"/>
    <property type="project" value="UniProtKB-KW"/>
</dbReference>
<keyword evidence="7" id="KW-1185">Reference proteome</keyword>
<dbReference type="RefSeq" id="WP_087144366.1">
    <property type="nucleotide sequence ID" value="NZ_FUKI01000132.1"/>
</dbReference>
<dbReference type="PANTHER" id="PTHR12526">
    <property type="entry name" value="GLYCOSYLTRANSFERASE"/>
    <property type="match status" value="1"/>
</dbReference>
<keyword evidence="2" id="KW-0328">Glycosyltransferase</keyword>